<dbReference type="AlphaFoldDB" id="A0A9N8W6X8"/>
<keyword evidence="2" id="KW-1185">Reference proteome</keyword>
<dbReference type="EMBL" id="CAJVPJ010000084">
    <property type="protein sequence ID" value="CAG8474217.1"/>
    <property type="molecule type" value="Genomic_DNA"/>
</dbReference>
<proteinExistence type="predicted"/>
<sequence>MSDERYLGYHAVAAYFRNVDSTTCTYPDFLVNINSRDIILRVPPPYTEEWYGLDSIWYERYLKEAKC</sequence>
<reference evidence="1" key="1">
    <citation type="submission" date="2021-06" db="EMBL/GenBank/DDBJ databases">
        <authorList>
            <person name="Kallberg Y."/>
            <person name="Tangrot J."/>
            <person name="Rosling A."/>
        </authorList>
    </citation>
    <scope>NUCLEOTIDE SEQUENCE</scope>
    <source>
        <strain evidence="1">IA702</strain>
    </source>
</reference>
<protein>
    <submittedName>
        <fullName evidence="1">3548_t:CDS:1</fullName>
    </submittedName>
</protein>
<organism evidence="1 2">
    <name type="scientific">Paraglomus occultum</name>
    <dbReference type="NCBI Taxonomy" id="144539"/>
    <lineage>
        <taxon>Eukaryota</taxon>
        <taxon>Fungi</taxon>
        <taxon>Fungi incertae sedis</taxon>
        <taxon>Mucoromycota</taxon>
        <taxon>Glomeromycotina</taxon>
        <taxon>Glomeromycetes</taxon>
        <taxon>Paraglomerales</taxon>
        <taxon>Paraglomeraceae</taxon>
        <taxon>Paraglomus</taxon>
    </lineage>
</organism>
<evidence type="ECO:0000313" key="1">
    <source>
        <dbReference type="EMBL" id="CAG8474217.1"/>
    </source>
</evidence>
<name>A0A9N8W6X8_9GLOM</name>
<evidence type="ECO:0000313" key="2">
    <source>
        <dbReference type="Proteomes" id="UP000789572"/>
    </source>
</evidence>
<dbReference type="OrthoDB" id="2417204at2759"/>
<gene>
    <name evidence="1" type="ORF">POCULU_LOCUS1202</name>
</gene>
<accession>A0A9N8W6X8</accession>
<comment type="caution">
    <text evidence="1">The sequence shown here is derived from an EMBL/GenBank/DDBJ whole genome shotgun (WGS) entry which is preliminary data.</text>
</comment>
<dbReference type="Proteomes" id="UP000789572">
    <property type="component" value="Unassembled WGS sequence"/>
</dbReference>